<evidence type="ECO:0000313" key="3">
    <source>
        <dbReference type="Proteomes" id="UP000008080"/>
    </source>
</evidence>
<name>Q6MP92_BDEBA</name>
<proteinExistence type="predicted"/>
<evidence type="ECO:0000313" key="2">
    <source>
        <dbReference type="EMBL" id="CAE78906.1"/>
    </source>
</evidence>
<dbReference type="SUPFAM" id="SSF48452">
    <property type="entry name" value="TPR-like"/>
    <property type="match status" value="1"/>
</dbReference>
<dbReference type="Gene3D" id="1.25.40.10">
    <property type="entry name" value="Tetratricopeptide repeat domain"/>
    <property type="match status" value="1"/>
</dbReference>
<dbReference type="Proteomes" id="UP000008080">
    <property type="component" value="Chromosome"/>
</dbReference>
<feature type="signal peptide" evidence="1">
    <location>
        <begin position="1"/>
        <end position="18"/>
    </location>
</feature>
<accession>Q6MP92</accession>
<dbReference type="eggNOG" id="COG0457">
    <property type="taxonomic scope" value="Bacteria"/>
</dbReference>
<dbReference type="KEGG" id="bba:Bd0969"/>
<dbReference type="AlphaFoldDB" id="Q6MP92"/>
<dbReference type="Pfam" id="PF14559">
    <property type="entry name" value="TPR_19"/>
    <property type="match status" value="1"/>
</dbReference>
<feature type="chain" id="PRO_5004277820" evidence="1">
    <location>
        <begin position="19"/>
        <end position="529"/>
    </location>
</feature>
<reference evidence="2 3" key="1">
    <citation type="journal article" date="2004" name="Science">
        <title>A predator unmasked: life cycle of Bdellovibrio bacteriovorus from a genomic perspective.</title>
        <authorList>
            <person name="Rendulic S."/>
            <person name="Jagtap P."/>
            <person name="Rosinus A."/>
            <person name="Eppinger M."/>
            <person name="Baar C."/>
            <person name="Lanz C."/>
            <person name="Keller H."/>
            <person name="Lambert C."/>
            <person name="Evans K.J."/>
            <person name="Goesmann A."/>
            <person name="Meyer F."/>
            <person name="Sockett R.E."/>
            <person name="Schuster S.C."/>
        </authorList>
    </citation>
    <scope>NUCLEOTIDE SEQUENCE [LARGE SCALE GENOMIC DNA]</scope>
    <source>
        <strain evidence="3">ATCC 15356 / DSM 50701 / NCIMB 9529 / HD100</strain>
    </source>
</reference>
<evidence type="ECO:0000256" key="1">
    <source>
        <dbReference type="SAM" id="SignalP"/>
    </source>
</evidence>
<sequence length="529" mass="58191">MSYVLGLLLLCVVVQVSAASAPSSGSVEQLRIFLNQNPYDNNVRRHLIEKHLELHQSAEAHAEFASYKKLDPHLNVDGGNALQMRLDMLDGKFGAAKHLALKLLTVPQLGAEDRYRAHLTLGDLAYVHFTSGDAVSRYKKALSVKPVPEAKHRLARAYLQNKKYGRAQGILSDLIGVGYASDPVRYDYLQSLLEAGQNQAAALRLSQWYSEEPGNPWIVTAHARFLLSLGQDESARMILQQYAEIYQPTTEIDELLRSTQPQRTPTAETVMVLGLRPEMPVNAGVVRGAASAGEAAGKQAMESSLSPRHWQMQAVAGYQMINNRVEGQGFNSLLSPEAGYVAGVAAETDNEGSAYSFVGRARTSWQTYKIPSGLQQNGDRSQAFDIAGGLQTLLAADWQLQMQLNYRSRSGIESATNTYVSGYQMLGVQAGVSKTWQLRFPWSFEVHADLTLPVYFTESTAESGQLRFGYFSSLQALAQYPLREGLAFRAGLGLVRNEIQFNGNGSRGVTDATDSEEGLMIPVSLTWVY</sequence>
<organism evidence="2 3">
    <name type="scientific">Bdellovibrio bacteriovorus (strain ATCC 15356 / DSM 50701 / NCIMB 9529 / HD100)</name>
    <dbReference type="NCBI Taxonomy" id="264462"/>
    <lineage>
        <taxon>Bacteria</taxon>
        <taxon>Pseudomonadati</taxon>
        <taxon>Bdellovibrionota</taxon>
        <taxon>Bdellovibrionia</taxon>
        <taxon>Bdellovibrionales</taxon>
        <taxon>Pseudobdellovibrionaceae</taxon>
        <taxon>Bdellovibrio</taxon>
    </lineage>
</organism>
<dbReference type="GeneID" id="93012036"/>
<dbReference type="STRING" id="264462.Bd0969"/>
<protein>
    <submittedName>
        <fullName evidence="2">Uncharacterized protein</fullName>
    </submittedName>
</protein>
<keyword evidence="1" id="KW-0732">Signal</keyword>
<dbReference type="EMBL" id="BX842648">
    <property type="protein sequence ID" value="CAE78906.1"/>
    <property type="molecule type" value="Genomic_DNA"/>
</dbReference>
<dbReference type="HOGENOM" id="CLU_544764_0_0_7"/>
<gene>
    <name evidence="2" type="ordered locus">Bd0969</name>
</gene>
<dbReference type="InterPro" id="IPR011990">
    <property type="entry name" value="TPR-like_helical_dom_sf"/>
</dbReference>
<keyword evidence="3" id="KW-1185">Reference proteome</keyword>
<dbReference type="RefSeq" id="WP_011163508.1">
    <property type="nucleotide sequence ID" value="NC_005363.1"/>
</dbReference>